<evidence type="ECO:0000313" key="2">
    <source>
        <dbReference type="EMBL" id="TRM62859.1"/>
    </source>
</evidence>
<dbReference type="EMBL" id="VDMD01000011">
    <property type="protein sequence ID" value="TRM62859.1"/>
    <property type="molecule type" value="Genomic_DNA"/>
</dbReference>
<gene>
    <name evidence="1" type="ORF">BD626DRAFT_569444</name>
    <name evidence="2" type="ORF">BD626DRAFT_569446</name>
</gene>
<dbReference type="EMBL" id="VDMD01000011">
    <property type="protein sequence ID" value="TRM62857.1"/>
    <property type="molecule type" value="Genomic_DNA"/>
</dbReference>
<organism evidence="2 3">
    <name type="scientific">Schizophyllum amplum</name>
    <dbReference type="NCBI Taxonomy" id="97359"/>
    <lineage>
        <taxon>Eukaryota</taxon>
        <taxon>Fungi</taxon>
        <taxon>Dikarya</taxon>
        <taxon>Basidiomycota</taxon>
        <taxon>Agaricomycotina</taxon>
        <taxon>Agaricomycetes</taxon>
        <taxon>Agaricomycetidae</taxon>
        <taxon>Agaricales</taxon>
        <taxon>Schizophyllaceae</taxon>
        <taxon>Schizophyllum</taxon>
    </lineage>
</organism>
<sequence length="302" mass="32195">MNVPTMQILLSTFDLPSAGVLDLTRSPLQCALILDLLSMILAFGRDISYHRGPAIAPTVTSGPSSRIVIQSLRCKPADFVVDRDTRHVPRRASRSSAHAATPHLLPPSDGLACPALMAGSHGAATRGSRAWHAHEHRCHAASPLSATTPGPRARCLRQRADAAGLTSRARASSLRLLRTAGVVKLLRTTGWPGRHAGPAPAASRRRGGRVSGRERVARVVMAVLPNVEPSHVVCNGERRRTVQRSSALFTVGSCGAVFARSLLVTFSGRRVTQHRGSLRLDFPGETPPPLYGAMLGTVHESG</sequence>
<proteinExistence type="predicted"/>
<dbReference type="Proteomes" id="UP000320762">
    <property type="component" value="Unassembled WGS sequence"/>
</dbReference>
<keyword evidence="3" id="KW-1185">Reference proteome</keyword>
<name>A0A550CDJ9_9AGAR</name>
<comment type="caution">
    <text evidence="2">The sequence shown here is derived from an EMBL/GenBank/DDBJ whole genome shotgun (WGS) entry which is preliminary data.</text>
</comment>
<evidence type="ECO:0000313" key="3">
    <source>
        <dbReference type="Proteomes" id="UP000320762"/>
    </source>
</evidence>
<evidence type="ECO:0000313" key="1">
    <source>
        <dbReference type="EMBL" id="TRM62857.1"/>
    </source>
</evidence>
<reference evidence="2" key="2">
    <citation type="submission" date="2019-06" db="EMBL/GenBank/DDBJ databases">
        <authorList>
            <consortium name="DOE Joint Genome Institute"/>
            <person name="Ahrendt S.R."/>
            <person name="Cantor M.N."/>
            <person name="Hua S.X."/>
        </authorList>
    </citation>
    <scope>NUCLEOTIDE SEQUENCE</scope>
    <source>
        <strain evidence="2">NL-1724</strain>
    </source>
</reference>
<protein>
    <submittedName>
        <fullName evidence="2">Uncharacterized protein</fullName>
    </submittedName>
</protein>
<reference evidence="2 3" key="1">
    <citation type="journal article" date="2019" name="New Phytol.">
        <title>Comparative genomics reveals unique wood-decay strategies and fruiting body development in the Schizophyllaceae.</title>
        <authorList>
            <person name="Almasi E."/>
            <person name="Sahu N."/>
            <person name="Krizsan K."/>
            <person name="Balint B."/>
            <person name="Kovacs G.M."/>
            <person name="Kiss B."/>
            <person name="Cseklye J."/>
            <person name="Drula E."/>
            <person name="Henrissat B."/>
            <person name="Nagy I."/>
            <person name="Chovatia M."/>
            <person name="Adam C."/>
            <person name="LaButti K."/>
            <person name="Lipzen A."/>
            <person name="Riley R."/>
            <person name="Grigoriev I.V."/>
            <person name="Nagy L.G."/>
        </authorList>
    </citation>
    <scope>NUCLEOTIDE SEQUENCE [LARGE SCALE GENOMIC DNA]</scope>
    <source>
        <strain evidence="2 3">NL-1724</strain>
    </source>
</reference>
<dbReference type="AlphaFoldDB" id="A0A550CDJ9"/>
<accession>A0A550CDJ9</accession>